<dbReference type="InterPro" id="IPR038404">
    <property type="entry name" value="TRAP_DctP_sf"/>
</dbReference>
<protein>
    <submittedName>
        <fullName evidence="3">TRAP-type C4-dicarboxylate transport system, substrate-binding protein</fullName>
    </submittedName>
</protein>
<reference evidence="4" key="1">
    <citation type="submission" date="2016-10" db="EMBL/GenBank/DDBJ databases">
        <authorList>
            <person name="Varghese N."/>
            <person name="Submissions S."/>
        </authorList>
    </citation>
    <scope>NUCLEOTIDE SEQUENCE [LARGE SCALE GENOMIC DNA]</scope>
    <source>
        <strain evidence="4">AAP</strain>
    </source>
</reference>
<dbReference type="GO" id="GO:0055085">
    <property type="term" value="P:transmembrane transport"/>
    <property type="evidence" value="ECO:0007669"/>
    <property type="project" value="InterPro"/>
</dbReference>
<sequence length="341" mass="37157">MTLTARPTRLAAGMALAAGLAALPALAEATTLRIAHVWPGGSMVDRELFGAWAESVEEASEGRLSVEIYPGQTLASADNTYQGAVSGIADIGATAQGYSAGRFPLTQVIELPGVSLSSRQGSCILQSLYDDGHLDDEYDDSHVLFMFTTGPGYLHTSDRLIETPSDLEGLRMRRPTAVVGDMFSRLGAQAIGMPAPDVFTSMQRGAIDGLSFNWEGMKTFRLNEQAHYHTEVPLYDLALTATMNRDTYESLPDDLRQVIDDHSGLEWSLRAAAVYDELIRQGREEAQEAGHEFLVIDDAMNDDAWGPVLQETIDRYLADTGGEAETLYAESLRLQQESCDV</sequence>
<dbReference type="PANTHER" id="PTHR33376">
    <property type="match status" value="1"/>
</dbReference>
<keyword evidence="4" id="KW-1185">Reference proteome</keyword>
<dbReference type="Gene3D" id="3.40.190.170">
    <property type="entry name" value="Bacterial extracellular solute-binding protein, family 7"/>
    <property type="match status" value="1"/>
</dbReference>
<dbReference type="AlphaFoldDB" id="A0A1G9SJ42"/>
<dbReference type="STRING" id="48727.SAMN05192555_11251"/>
<gene>
    <name evidence="3" type="ORF">SAMN05192555_11251</name>
</gene>
<evidence type="ECO:0000313" key="4">
    <source>
        <dbReference type="Proteomes" id="UP000199107"/>
    </source>
</evidence>
<dbReference type="EMBL" id="FNGH01000012">
    <property type="protein sequence ID" value="SDM35431.1"/>
    <property type="molecule type" value="Genomic_DNA"/>
</dbReference>
<dbReference type="PANTHER" id="PTHR33376:SF15">
    <property type="entry name" value="BLL6794 PROTEIN"/>
    <property type="match status" value="1"/>
</dbReference>
<evidence type="ECO:0000256" key="2">
    <source>
        <dbReference type="SAM" id="SignalP"/>
    </source>
</evidence>
<name>A0A1G9SJ42_9GAMM</name>
<evidence type="ECO:0000313" key="3">
    <source>
        <dbReference type="EMBL" id="SDM35431.1"/>
    </source>
</evidence>
<dbReference type="RefSeq" id="WP_089659373.1">
    <property type="nucleotide sequence ID" value="NZ_FNGH01000012.1"/>
</dbReference>
<proteinExistence type="predicted"/>
<organism evidence="3 4">
    <name type="scientific">Franzmannia pantelleriensis</name>
    <dbReference type="NCBI Taxonomy" id="48727"/>
    <lineage>
        <taxon>Bacteria</taxon>
        <taxon>Pseudomonadati</taxon>
        <taxon>Pseudomonadota</taxon>
        <taxon>Gammaproteobacteria</taxon>
        <taxon>Oceanospirillales</taxon>
        <taxon>Halomonadaceae</taxon>
        <taxon>Franzmannia</taxon>
    </lineage>
</organism>
<evidence type="ECO:0000256" key="1">
    <source>
        <dbReference type="ARBA" id="ARBA00022729"/>
    </source>
</evidence>
<feature type="chain" id="PRO_5011644205" evidence="2">
    <location>
        <begin position="28"/>
        <end position="341"/>
    </location>
</feature>
<dbReference type="OrthoDB" id="9177965at2"/>
<dbReference type="Pfam" id="PF03480">
    <property type="entry name" value="DctP"/>
    <property type="match status" value="1"/>
</dbReference>
<feature type="signal peptide" evidence="2">
    <location>
        <begin position="1"/>
        <end position="27"/>
    </location>
</feature>
<keyword evidence="1 2" id="KW-0732">Signal</keyword>
<dbReference type="Proteomes" id="UP000199107">
    <property type="component" value="Unassembled WGS sequence"/>
</dbReference>
<dbReference type="CDD" id="cd13665">
    <property type="entry name" value="PBP2_TRAP_Dctp3_4"/>
    <property type="match status" value="1"/>
</dbReference>
<dbReference type="InterPro" id="IPR018389">
    <property type="entry name" value="DctP_fam"/>
</dbReference>
<dbReference type="NCBIfam" id="NF037995">
    <property type="entry name" value="TRAP_S1"/>
    <property type="match status" value="1"/>
</dbReference>
<accession>A0A1G9SJ42</accession>